<dbReference type="PANTHER" id="PTHR33150:SF1">
    <property type="entry name" value="EXTRACELLULAR MATRIX-BINDING PROTEIN EBH"/>
    <property type="match status" value="1"/>
</dbReference>
<gene>
    <name evidence="2" type="primary">ebh_16</name>
    <name evidence="2" type="ORF">NCTC5664_03274</name>
</gene>
<evidence type="ECO:0000256" key="1">
    <source>
        <dbReference type="SAM" id="MobiDB-lite"/>
    </source>
</evidence>
<organism evidence="2 3">
    <name type="scientific">Staphylococcus aureus</name>
    <dbReference type="NCBI Taxonomy" id="1280"/>
    <lineage>
        <taxon>Bacteria</taxon>
        <taxon>Bacillati</taxon>
        <taxon>Bacillota</taxon>
        <taxon>Bacilli</taxon>
        <taxon>Bacillales</taxon>
        <taxon>Staphylococcaceae</taxon>
        <taxon>Staphylococcus</taxon>
    </lineage>
</organism>
<reference evidence="2 3" key="1">
    <citation type="submission" date="2018-06" db="EMBL/GenBank/DDBJ databases">
        <authorList>
            <consortium name="Pathogen Informatics"/>
            <person name="Doyle S."/>
        </authorList>
    </citation>
    <scope>NUCLEOTIDE SEQUENCE [LARGE SCALE GENOMIC DNA]</scope>
    <source>
        <strain evidence="2 3">NCTC5664</strain>
    </source>
</reference>
<dbReference type="Proteomes" id="UP000254502">
    <property type="component" value="Unassembled WGS sequence"/>
</dbReference>
<dbReference type="PANTHER" id="PTHR33150">
    <property type="entry name" value="EXTRACELLULAR MATRIX-BINDING PROTEIN EBH"/>
    <property type="match status" value="1"/>
</dbReference>
<dbReference type="AlphaFoldDB" id="A0A380E3T8"/>
<name>A0A380E3T8_STAAU</name>
<protein>
    <submittedName>
        <fullName evidence="2">Erythrocyte membrane binding protein</fullName>
    </submittedName>
</protein>
<accession>A0A380E3T8</accession>
<dbReference type="InterPro" id="IPR051197">
    <property type="entry name" value="ECM-binding_protein"/>
</dbReference>
<sequence length="123" mass="13188">MAPLQAAKTQLQNDIDQPTSTTGMTSASVATFNEKLSAARTKIQEIDRVLASHPDVATIRQNVTAANAAKTALDQARNGLTVDKAPLENAKNQLQHSIDTQTSTTGMNARLYKCIQCEVNSCT</sequence>
<dbReference type="Pfam" id="PF07554">
    <property type="entry name" value="FIVAR"/>
    <property type="match status" value="1"/>
</dbReference>
<evidence type="ECO:0000313" key="3">
    <source>
        <dbReference type="Proteomes" id="UP000254502"/>
    </source>
</evidence>
<proteinExistence type="predicted"/>
<evidence type="ECO:0000313" key="2">
    <source>
        <dbReference type="EMBL" id="SUK93819.1"/>
    </source>
</evidence>
<feature type="compositionally biased region" description="Polar residues" evidence="1">
    <location>
        <begin position="7"/>
        <end position="26"/>
    </location>
</feature>
<dbReference type="EMBL" id="UHAQ01000004">
    <property type="protein sequence ID" value="SUK93819.1"/>
    <property type="molecule type" value="Genomic_DNA"/>
</dbReference>
<feature type="region of interest" description="Disordered" evidence="1">
    <location>
        <begin position="1"/>
        <end position="26"/>
    </location>
</feature>